<dbReference type="InterPro" id="IPR013783">
    <property type="entry name" value="Ig-like_fold"/>
</dbReference>
<feature type="signal peptide" evidence="1">
    <location>
        <begin position="1"/>
        <end position="25"/>
    </location>
</feature>
<dbReference type="EMBL" id="JAUQSY010000023">
    <property type="protein sequence ID" value="MDO7877656.1"/>
    <property type="molecule type" value="Genomic_DNA"/>
</dbReference>
<proteinExistence type="predicted"/>
<evidence type="ECO:0000313" key="3">
    <source>
        <dbReference type="Proteomes" id="UP001176429"/>
    </source>
</evidence>
<protein>
    <submittedName>
        <fullName evidence="2">T9SS type A sorting domain-containing protein</fullName>
    </submittedName>
</protein>
<dbReference type="Proteomes" id="UP001176429">
    <property type="component" value="Unassembled WGS sequence"/>
</dbReference>
<gene>
    <name evidence="2" type="ORF">Q5H93_23150</name>
</gene>
<evidence type="ECO:0000256" key="1">
    <source>
        <dbReference type="SAM" id="SignalP"/>
    </source>
</evidence>
<accession>A0ABT9BHB8</accession>
<comment type="caution">
    <text evidence="2">The sequence shown here is derived from an EMBL/GenBank/DDBJ whole genome shotgun (WGS) entry which is preliminary data.</text>
</comment>
<evidence type="ECO:0000313" key="2">
    <source>
        <dbReference type="EMBL" id="MDO7877656.1"/>
    </source>
</evidence>
<keyword evidence="1" id="KW-0732">Signal</keyword>
<reference evidence="2" key="1">
    <citation type="submission" date="2023-07" db="EMBL/GenBank/DDBJ databases">
        <authorList>
            <person name="Kim M.K."/>
        </authorList>
    </citation>
    <scope>NUCLEOTIDE SEQUENCE</scope>
    <source>
        <strain evidence="2">ASUV-10-1</strain>
    </source>
</reference>
<organism evidence="2 3">
    <name type="scientific">Hymenobacter aranciens</name>
    <dbReference type="NCBI Taxonomy" id="3063996"/>
    <lineage>
        <taxon>Bacteria</taxon>
        <taxon>Pseudomonadati</taxon>
        <taxon>Bacteroidota</taxon>
        <taxon>Cytophagia</taxon>
        <taxon>Cytophagales</taxon>
        <taxon>Hymenobacteraceae</taxon>
        <taxon>Hymenobacter</taxon>
    </lineage>
</organism>
<feature type="chain" id="PRO_5047413965" evidence="1">
    <location>
        <begin position="26"/>
        <end position="540"/>
    </location>
</feature>
<sequence length="540" mass="57239">MNTFLRFSSILLLGAGLLANQPAFATHAQGGDLTYTSLGNNQYRVVVHHFRDCSGIPAPTTLQLTCKSSGCTSTTGVVTAVMNRQGATLYGNQYCATLTGICTTNGPANYETNTFVATVTLPPAAEWVLSTEECCRPSTANLVGQATFRFEAVLRNQISAGGTTQTIVNTSPVSSNLPVFFIPWKQTSLLSNSAFDADGDSLVYSLDRPLEGCGTYTAYAPYPGSLCTQAVLSTSPACMLSCPPSSPATYSATLPVAVTNDTIGLCPNKTVTPRFDFDTNSGALRVEPAYFDSVAASSAGKNKYVVVVKITEYRKIGGSYVVVGTARRDLFLTVYDCGRNVPPTFLRTAAMQVSTSTITQSLNTVIPIRAGEPATLTLTATDRNPNQVISMSLDYNTVPGARLVAAGSGTARLTFTPPLTLRDGLYRVAVTAEDNACPLKGNETQTLAFRVYRSPLATRPTAGSAILAYPTPFTSEVQFTLSQPGVQQLTICDQLGRVVGHVNSSVDGSVRWQPGAEVPAGLYLARAANGTQTVRLLRAN</sequence>
<dbReference type="InterPro" id="IPR026444">
    <property type="entry name" value="Secre_tail"/>
</dbReference>
<name>A0ABT9BHB8_9BACT</name>
<dbReference type="Gene3D" id="2.60.40.10">
    <property type="entry name" value="Immunoglobulins"/>
    <property type="match status" value="1"/>
</dbReference>
<keyword evidence="3" id="KW-1185">Reference proteome</keyword>
<dbReference type="RefSeq" id="WP_305009109.1">
    <property type="nucleotide sequence ID" value="NZ_JAUQSY010000023.1"/>
</dbReference>
<dbReference type="NCBIfam" id="TIGR04183">
    <property type="entry name" value="Por_Secre_tail"/>
    <property type="match status" value="1"/>
</dbReference>